<reference evidence="4 5" key="1">
    <citation type="journal article" date="2012" name="Stand. Genomic Sci.">
        <title>Genome sequence of the orange-pigmented seawater bacterium Owenweeksia hongkongensis type strain (UST20020801(T)).</title>
        <authorList>
            <person name="Riedel T."/>
            <person name="Held B."/>
            <person name="Nolan M."/>
            <person name="Lucas S."/>
            <person name="Lapidus A."/>
            <person name="Tice H."/>
            <person name="Del Rio T.G."/>
            <person name="Cheng J.F."/>
            <person name="Han C."/>
            <person name="Tapia R."/>
            <person name="Goodwin L.A."/>
            <person name="Pitluck S."/>
            <person name="Liolios K."/>
            <person name="Mavromatis K."/>
            <person name="Pagani I."/>
            <person name="Ivanova N."/>
            <person name="Mikhailova N."/>
            <person name="Pati A."/>
            <person name="Chen A."/>
            <person name="Palaniappan K."/>
            <person name="Rohde M."/>
            <person name="Tindall B.J."/>
            <person name="Detter J.C."/>
            <person name="Goker M."/>
            <person name="Woyke T."/>
            <person name="Bristow J."/>
            <person name="Eisen J.A."/>
            <person name="Markowitz V."/>
            <person name="Hugenholtz P."/>
            <person name="Klenk H.P."/>
            <person name="Kyrpides N.C."/>
        </authorList>
    </citation>
    <scope>NUCLEOTIDE SEQUENCE</scope>
    <source>
        <strain evidence="5">DSM 17368 / JCM 12287 / NRRL B-23963</strain>
    </source>
</reference>
<dbReference type="AlphaFoldDB" id="G8R8R0"/>
<dbReference type="InterPro" id="IPR004401">
    <property type="entry name" value="YbaB/EbfC"/>
</dbReference>
<dbReference type="PIRSF" id="PIRSF004555">
    <property type="entry name" value="UCP004555"/>
    <property type="match status" value="1"/>
</dbReference>
<dbReference type="GO" id="GO:0043590">
    <property type="term" value="C:bacterial nucleoid"/>
    <property type="evidence" value="ECO:0007669"/>
    <property type="project" value="UniProtKB-UniRule"/>
</dbReference>
<dbReference type="InterPro" id="IPR036894">
    <property type="entry name" value="YbaB-like_sf"/>
</dbReference>
<dbReference type="KEGG" id="oho:Oweho_1499"/>
<comment type="subunit">
    <text evidence="2">Homodimer.</text>
</comment>
<keyword evidence="5" id="KW-1185">Reference proteome</keyword>
<dbReference type="Pfam" id="PF02575">
    <property type="entry name" value="YbaB_DNA_bd"/>
    <property type="match status" value="1"/>
</dbReference>
<dbReference type="eggNOG" id="COG0718">
    <property type="taxonomic scope" value="Bacteria"/>
</dbReference>
<dbReference type="GO" id="GO:0003677">
    <property type="term" value="F:DNA binding"/>
    <property type="evidence" value="ECO:0007669"/>
    <property type="project" value="UniProtKB-UniRule"/>
</dbReference>
<dbReference type="GO" id="GO:0005829">
    <property type="term" value="C:cytosol"/>
    <property type="evidence" value="ECO:0007669"/>
    <property type="project" value="TreeGrafter"/>
</dbReference>
<keyword evidence="1 2" id="KW-0238">DNA-binding</keyword>
<dbReference type="Proteomes" id="UP000005631">
    <property type="component" value="Chromosome"/>
</dbReference>
<feature type="region of interest" description="Disordered" evidence="3">
    <location>
        <begin position="1"/>
        <end position="21"/>
    </location>
</feature>
<gene>
    <name evidence="4" type="ordered locus">Oweho_1499</name>
</gene>
<evidence type="ECO:0000313" key="4">
    <source>
        <dbReference type="EMBL" id="AEV32490.1"/>
    </source>
</evidence>
<evidence type="ECO:0000256" key="3">
    <source>
        <dbReference type="SAM" id="MobiDB-lite"/>
    </source>
</evidence>
<comment type="function">
    <text evidence="2">Binds to DNA and alters its conformation. May be involved in regulation of gene expression, nucleoid organization and DNA protection.</text>
</comment>
<organism evidence="4 5">
    <name type="scientific">Owenweeksia hongkongensis (strain DSM 17368 / CIP 108786 / JCM 12287 / NRRL B-23963 / UST20020801)</name>
    <dbReference type="NCBI Taxonomy" id="926562"/>
    <lineage>
        <taxon>Bacteria</taxon>
        <taxon>Pseudomonadati</taxon>
        <taxon>Bacteroidota</taxon>
        <taxon>Flavobacteriia</taxon>
        <taxon>Flavobacteriales</taxon>
        <taxon>Owenweeksiaceae</taxon>
        <taxon>Owenweeksia</taxon>
    </lineage>
</organism>
<name>G8R8R0_OWEHD</name>
<accession>G8R8R0</accession>
<evidence type="ECO:0000256" key="2">
    <source>
        <dbReference type="HAMAP-Rule" id="MF_00274"/>
    </source>
</evidence>
<dbReference type="EMBL" id="CP003156">
    <property type="protein sequence ID" value="AEV32490.1"/>
    <property type="molecule type" value="Genomic_DNA"/>
</dbReference>
<comment type="similarity">
    <text evidence="2">Belongs to the YbaB/EbfC family.</text>
</comment>
<feature type="compositionally biased region" description="Basic and acidic residues" evidence="3">
    <location>
        <begin position="11"/>
        <end position="21"/>
    </location>
</feature>
<dbReference type="HOGENOM" id="CLU_140930_3_0_10"/>
<protein>
    <recommendedName>
        <fullName evidence="2">Nucleoid-associated protein Oweho_1499</fullName>
    </recommendedName>
</protein>
<dbReference type="Gene3D" id="3.30.1310.10">
    <property type="entry name" value="Nucleoid-associated protein YbaB-like domain"/>
    <property type="match status" value="1"/>
</dbReference>
<keyword evidence="2" id="KW-0963">Cytoplasm</keyword>
<comment type="subcellular location">
    <subcellularLocation>
        <location evidence="2">Cytoplasm</location>
        <location evidence="2">Nucleoid</location>
    </subcellularLocation>
</comment>
<evidence type="ECO:0000313" key="5">
    <source>
        <dbReference type="Proteomes" id="UP000005631"/>
    </source>
</evidence>
<evidence type="ECO:0000256" key="1">
    <source>
        <dbReference type="ARBA" id="ARBA00023125"/>
    </source>
</evidence>
<proteinExistence type="inferred from homology"/>
<dbReference type="STRING" id="926562.Oweho_1499"/>
<dbReference type="HAMAP" id="MF_00274">
    <property type="entry name" value="DNA_YbaB_EbfC"/>
    <property type="match status" value="1"/>
</dbReference>
<dbReference type="SUPFAM" id="SSF82607">
    <property type="entry name" value="YbaB-like"/>
    <property type="match status" value="1"/>
</dbReference>
<dbReference type="PANTHER" id="PTHR33449:SF1">
    <property type="entry name" value="NUCLEOID-ASSOCIATED PROTEIN YBAB"/>
    <property type="match status" value="1"/>
</dbReference>
<sequence length="104" mass="11491">MGDMMGQLKDAQQKMEETKERLKSITMVEESNNGKIKVTISAAREIKDIHIDESLLQDTEELSDNLVLTLNKAMEKANNVNESEMQGAAAGMMNMPGMGNLFGK</sequence>
<dbReference type="PANTHER" id="PTHR33449">
    <property type="entry name" value="NUCLEOID-ASSOCIATED PROTEIN YBAB"/>
    <property type="match status" value="1"/>
</dbReference>